<dbReference type="Pfam" id="PF00318">
    <property type="entry name" value="Ribosomal_S2"/>
    <property type="match status" value="1"/>
</dbReference>
<evidence type="ECO:0000256" key="1">
    <source>
        <dbReference type="ARBA" id="ARBA00006242"/>
    </source>
</evidence>
<feature type="region of interest" description="Disordered" evidence="4">
    <location>
        <begin position="351"/>
        <end position="377"/>
    </location>
</feature>
<dbReference type="Gene3D" id="3.40.50.10490">
    <property type="entry name" value="Glucose-6-phosphate isomerase like protein, domain 1"/>
    <property type="match status" value="1"/>
</dbReference>
<gene>
    <name evidence="5" type="primary">MRP4</name>
    <name evidence="5" type="ORF">IMSHALPRED_010778</name>
</gene>
<evidence type="ECO:0000256" key="3">
    <source>
        <dbReference type="ARBA" id="ARBA00023274"/>
    </source>
</evidence>
<protein>
    <submittedName>
        <fullName evidence="5">37S ribosomal protein, mitochondrial</fullName>
    </submittedName>
</protein>
<accession>A0A8H3G613</accession>
<dbReference type="InterPro" id="IPR001345">
    <property type="entry name" value="PG/BPGM_mutase_AS"/>
</dbReference>
<dbReference type="OrthoDB" id="2320368at2759"/>
<keyword evidence="2 5" id="KW-0689">Ribosomal protein</keyword>
<proteinExistence type="inferred from homology"/>
<dbReference type="PANTHER" id="PTHR12534:SF0">
    <property type="entry name" value="SMALL RIBOSOMAL SUBUNIT PROTEIN US2M"/>
    <property type="match status" value="1"/>
</dbReference>
<dbReference type="PRINTS" id="PR00395">
    <property type="entry name" value="RIBOSOMALS2"/>
</dbReference>
<organism evidence="5 6">
    <name type="scientific">Imshaugia aleurites</name>
    <dbReference type="NCBI Taxonomy" id="172621"/>
    <lineage>
        <taxon>Eukaryota</taxon>
        <taxon>Fungi</taxon>
        <taxon>Dikarya</taxon>
        <taxon>Ascomycota</taxon>
        <taxon>Pezizomycotina</taxon>
        <taxon>Lecanoromycetes</taxon>
        <taxon>OSLEUM clade</taxon>
        <taxon>Lecanoromycetidae</taxon>
        <taxon>Lecanorales</taxon>
        <taxon>Lecanorineae</taxon>
        <taxon>Parmeliaceae</taxon>
        <taxon>Imshaugia</taxon>
    </lineage>
</organism>
<dbReference type="AlphaFoldDB" id="A0A8H3G613"/>
<dbReference type="Proteomes" id="UP000664534">
    <property type="component" value="Unassembled WGS sequence"/>
</dbReference>
<dbReference type="PROSITE" id="PS00175">
    <property type="entry name" value="PG_MUTASE"/>
    <property type="match status" value="1"/>
</dbReference>
<evidence type="ECO:0000313" key="5">
    <source>
        <dbReference type="EMBL" id="CAF9936480.1"/>
    </source>
</evidence>
<sequence length="377" mass="41645">MILRRTIIRHGQRIANSPTKSWTRSLATEVDIDTLPSSTDSIAASLENSLRETKSLESEVEKETVQYVPHIDNRSHAAQNLLEDGTAERYSHHRFNQARTKSLGTSIDPNHYQPHKLLTYPPYPSDITLELLLASQAHLGHKTSHWNPMNSRYIFGIRQGIHIISLEQTAAHLRRACRVVSGVAERGGLILFVGTRAGQDRCVVKAAQMAGGCHLFERWTPGSITNGHQILGQCRTKVVDELDREIQGFDEELRERQVLKPDLVVCLNPMENWVMLHECGLNTIPTIGVIDTNANPTWVTYPIPANDDSLRCVQVIAGVLGRAGQEGQARRKEMAKIGVITYTPDTLRTDLSVSTQGARTGGSAEDIKGSDSGGGHT</sequence>
<reference evidence="5" key="1">
    <citation type="submission" date="2021-03" db="EMBL/GenBank/DDBJ databases">
        <authorList>
            <person name="Tagirdzhanova G."/>
        </authorList>
    </citation>
    <scope>NUCLEOTIDE SEQUENCE</scope>
</reference>
<dbReference type="GO" id="GO:0006412">
    <property type="term" value="P:translation"/>
    <property type="evidence" value="ECO:0007669"/>
    <property type="project" value="InterPro"/>
</dbReference>
<comment type="similarity">
    <text evidence="1">Belongs to the universal ribosomal protein uS2 family.</text>
</comment>
<dbReference type="GO" id="GO:0005763">
    <property type="term" value="C:mitochondrial small ribosomal subunit"/>
    <property type="evidence" value="ECO:0007669"/>
    <property type="project" value="TreeGrafter"/>
</dbReference>
<dbReference type="InterPro" id="IPR005706">
    <property type="entry name" value="Ribosomal_uS2_bac/mit/plastid"/>
</dbReference>
<dbReference type="CDD" id="cd01425">
    <property type="entry name" value="RPS2"/>
    <property type="match status" value="1"/>
</dbReference>
<comment type="caution">
    <text evidence="5">The sequence shown here is derived from an EMBL/GenBank/DDBJ whole genome shotgun (WGS) entry which is preliminary data.</text>
</comment>
<dbReference type="GO" id="GO:0003824">
    <property type="term" value="F:catalytic activity"/>
    <property type="evidence" value="ECO:0007669"/>
    <property type="project" value="InterPro"/>
</dbReference>
<evidence type="ECO:0000313" key="6">
    <source>
        <dbReference type="Proteomes" id="UP000664534"/>
    </source>
</evidence>
<evidence type="ECO:0000256" key="2">
    <source>
        <dbReference type="ARBA" id="ARBA00022980"/>
    </source>
</evidence>
<dbReference type="InterPro" id="IPR018130">
    <property type="entry name" value="Ribosomal_uS2_CS"/>
</dbReference>
<evidence type="ECO:0000256" key="4">
    <source>
        <dbReference type="SAM" id="MobiDB-lite"/>
    </source>
</evidence>
<dbReference type="PANTHER" id="PTHR12534">
    <property type="entry name" value="30S RIBOSOMAL PROTEIN S2 PROKARYOTIC AND ORGANELLAR"/>
    <property type="match status" value="1"/>
</dbReference>
<keyword evidence="6" id="KW-1185">Reference proteome</keyword>
<keyword evidence="3" id="KW-0687">Ribonucleoprotein</keyword>
<dbReference type="PROSITE" id="PS00962">
    <property type="entry name" value="RIBOSOMAL_S2_1"/>
    <property type="match status" value="1"/>
</dbReference>
<dbReference type="GO" id="GO:0003735">
    <property type="term" value="F:structural constituent of ribosome"/>
    <property type="evidence" value="ECO:0007669"/>
    <property type="project" value="InterPro"/>
</dbReference>
<name>A0A8H3G613_9LECA</name>
<dbReference type="SUPFAM" id="SSF52313">
    <property type="entry name" value="Ribosomal protein S2"/>
    <property type="match status" value="1"/>
</dbReference>
<dbReference type="HAMAP" id="MF_00291_B">
    <property type="entry name" value="Ribosomal_uS2_B"/>
    <property type="match status" value="1"/>
</dbReference>
<dbReference type="InterPro" id="IPR023591">
    <property type="entry name" value="Ribosomal_uS2_flav_dom_sf"/>
</dbReference>
<dbReference type="EMBL" id="CAJPDT010000091">
    <property type="protein sequence ID" value="CAF9936480.1"/>
    <property type="molecule type" value="Genomic_DNA"/>
</dbReference>
<dbReference type="InterPro" id="IPR001865">
    <property type="entry name" value="Ribosomal_uS2"/>
</dbReference>
<dbReference type="NCBIfam" id="TIGR01011">
    <property type="entry name" value="rpsB_bact"/>
    <property type="match status" value="1"/>
</dbReference>